<feature type="domain" description="Cysteine-rich" evidence="2">
    <location>
        <begin position="3"/>
        <end position="83"/>
    </location>
</feature>
<gene>
    <name evidence="1" type="primary">lutA</name>
    <name evidence="3" type="ORF">H0185_10155</name>
</gene>
<organism evidence="3 4">
    <name type="scientific">Mesobacillus maritimus</name>
    <dbReference type="NCBI Taxonomy" id="1643336"/>
    <lineage>
        <taxon>Bacteria</taxon>
        <taxon>Bacillati</taxon>
        <taxon>Bacillota</taxon>
        <taxon>Bacilli</taxon>
        <taxon>Bacillales</taxon>
        <taxon>Bacillaceae</taxon>
        <taxon>Mesobacillus</taxon>
    </lineage>
</organism>
<keyword evidence="4" id="KW-1185">Reference proteome</keyword>
<evidence type="ECO:0000259" key="2">
    <source>
        <dbReference type="Pfam" id="PF02754"/>
    </source>
</evidence>
<dbReference type="InterPro" id="IPR022822">
    <property type="entry name" value="LutA"/>
</dbReference>
<dbReference type="RefSeq" id="WP_221873440.1">
    <property type="nucleotide sequence ID" value="NZ_JACWFH010000011.1"/>
</dbReference>
<feature type="domain" description="Cysteine-rich" evidence="2">
    <location>
        <begin position="132"/>
        <end position="215"/>
    </location>
</feature>
<comment type="similarity">
    <text evidence="1">Belongs to the LutA/YkgE family.</text>
</comment>
<dbReference type="InterPro" id="IPR004017">
    <property type="entry name" value="Cys_rich_dom"/>
</dbReference>
<evidence type="ECO:0000313" key="4">
    <source>
        <dbReference type="Proteomes" id="UP000769780"/>
    </source>
</evidence>
<dbReference type="Proteomes" id="UP000769780">
    <property type="component" value="Unassembled WGS sequence"/>
</dbReference>
<comment type="function">
    <text evidence="1">Is involved in L-lactate degradation and allows cells to grow with lactate as the sole carbon source.</text>
</comment>
<evidence type="ECO:0000256" key="1">
    <source>
        <dbReference type="HAMAP-Rule" id="MF_02105"/>
    </source>
</evidence>
<sequence>MKVTLFATCLVDMFQSNVGKATVELLERLGCEIDFPESQVCCGQPAYNSGYVKESKEAMKKMIQTFEHAEYIVCPSGSCAFMFHEYQHVFKGDPVWEPKAKKLADKTYELTQFIVDVLKVEDVGAQLEGKATYHTSCHMTRLLGVKKAPMTLLSNVKGLEFTELPGKEQCCGFGGTFSVKMSQISEQMVDEKVHHVEETDAEYLIGADAGCLMNIGGRINRQGKPIKVMHIAEVLNSRTFSFQ</sequence>
<proteinExistence type="inferred from homology"/>
<dbReference type="Pfam" id="PF02754">
    <property type="entry name" value="CCG"/>
    <property type="match status" value="2"/>
</dbReference>
<name>A0ABS7K4H2_9BACI</name>
<protein>
    <recommendedName>
        <fullName evidence="1">Lactate utilization protein A</fullName>
    </recommendedName>
</protein>
<dbReference type="PANTHER" id="PTHR30296:SF0">
    <property type="entry name" value="LACTATE UTILIZATION PROTEIN A"/>
    <property type="match status" value="1"/>
</dbReference>
<dbReference type="HAMAP" id="MF_02105">
    <property type="entry name" value="LutA"/>
    <property type="match status" value="1"/>
</dbReference>
<evidence type="ECO:0000313" key="3">
    <source>
        <dbReference type="EMBL" id="MBY0097174.1"/>
    </source>
</evidence>
<dbReference type="PANTHER" id="PTHR30296">
    <property type="entry name" value="UNCHARACTERIZED PROTEIN YKGE"/>
    <property type="match status" value="1"/>
</dbReference>
<dbReference type="EMBL" id="JACWFH010000011">
    <property type="protein sequence ID" value="MBY0097174.1"/>
    <property type="molecule type" value="Genomic_DNA"/>
</dbReference>
<accession>A0ABS7K4H2</accession>
<reference evidence="3 4" key="1">
    <citation type="submission" date="2020-07" db="EMBL/GenBank/DDBJ databases">
        <title>Fungal Genomes of the International Space Station.</title>
        <authorList>
            <person name="Seuylemezian A."/>
            <person name="Singh N.K."/>
            <person name="Wood J."/>
            <person name="Venkateswaran K."/>
        </authorList>
    </citation>
    <scope>NUCLEOTIDE SEQUENCE [LARGE SCALE GENOMIC DNA]</scope>
    <source>
        <strain evidence="3 4">PL-B2</strain>
    </source>
</reference>
<comment type="caution">
    <text evidence="3">The sequence shown here is derived from an EMBL/GenBank/DDBJ whole genome shotgun (WGS) entry which is preliminary data.</text>
</comment>